<name>A0A9W8QJR0_AKAMU</name>
<accession>A0A9W8QJR0</accession>
<dbReference type="Proteomes" id="UP001144673">
    <property type="component" value="Unassembled WGS sequence"/>
</dbReference>
<dbReference type="AlphaFoldDB" id="A0A9W8QJR0"/>
<organism evidence="1 2">
    <name type="scientific">Akanthomyces muscarius</name>
    <name type="common">Entomopathogenic fungus</name>
    <name type="synonym">Lecanicillium muscarium</name>
    <dbReference type="NCBI Taxonomy" id="2231603"/>
    <lineage>
        <taxon>Eukaryota</taxon>
        <taxon>Fungi</taxon>
        <taxon>Dikarya</taxon>
        <taxon>Ascomycota</taxon>
        <taxon>Pezizomycotina</taxon>
        <taxon>Sordariomycetes</taxon>
        <taxon>Hypocreomycetidae</taxon>
        <taxon>Hypocreales</taxon>
        <taxon>Cordycipitaceae</taxon>
        <taxon>Akanthomyces</taxon>
    </lineage>
</organism>
<comment type="caution">
    <text evidence="1">The sequence shown here is derived from an EMBL/GenBank/DDBJ whole genome shotgun (WGS) entry which is preliminary data.</text>
</comment>
<evidence type="ECO:0000313" key="2">
    <source>
        <dbReference type="Proteomes" id="UP001144673"/>
    </source>
</evidence>
<protein>
    <submittedName>
        <fullName evidence="1">Uncharacterized protein</fullName>
    </submittedName>
</protein>
<gene>
    <name evidence="1" type="ORF">LMH87_008457</name>
</gene>
<evidence type="ECO:0000313" key="1">
    <source>
        <dbReference type="EMBL" id="KAJ4159559.1"/>
    </source>
</evidence>
<proteinExistence type="predicted"/>
<dbReference type="GeneID" id="80895616"/>
<dbReference type="EMBL" id="JAJHUN010000005">
    <property type="protein sequence ID" value="KAJ4159559.1"/>
    <property type="molecule type" value="Genomic_DNA"/>
</dbReference>
<keyword evidence="2" id="KW-1185">Reference proteome</keyword>
<reference evidence="1" key="1">
    <citation type="journal article" date="2023" name="Access Microbiol">
        <title>De-novo genome assembly for Akanthomyces muscarius, a biocontrol agent of insect agricultural pests.</title>
        <authorList>
            <person name="Erdos Z."/>
            <person name="Studholme D.J."/>
            <person name="Raymond B."/>
            <person name="Sharma M."/>
        </authorList>
    </citation>
    <scope>NUCLEOTIDE SEQUENCE</scope>
    <source>
        <strain evidence="1">Ve6</strain>
    </source>
</reference>
<dbReference type="KEGG" id="amus:LMH87_008457"/>
<sequence>MTSSPTCASCAKSPPEVKLKHSVRCPTIKYCGRAPKGLQQGIATPFTRLDKGTWLLNRPQKDVYALLIDAYRLRVVDLYNLRRRRERQSLRWCLKRPWWLPTLPCKCCGPSWPVTTVVGFK</sequence>
<dbReference type="RefSeq" id="XP_056057558.1">
    <property type="nucleotide sequence ID" value="XM_056198615.1"/>
</dbReference>